<gene>
    <name evidence="1" type="ORF">NM688_g6564</name>
</gene>
<proteinExistence type="predicted"/>
<keyword evidence="2" id="KW-1185">Reference proteome</keyword>
<name>A0ACC1SEM4_9APHY</name>
<reference evidence="1" key="1">
    <citation type="submission" date="2022-07" db="EMBL/GenBank/DDBJ databases">
        <title>Genome Sequence of Phlebia brevispora.</title>
        <authorList>
            <person name="Buettner E."/>
        </authorList>
    </citation>
    <scope>NUCLEOTIDE SEQUENCE</scope>
    <source>
        <strain evidence="1">MPL23</strain>
    </source>
</reference>
<sequence length="1815" mass="204185">MVTCAVCAREVSVVDNEVSDYLVPDIPHRERLVPQTAHTAHTLFHGCLLEPTGLVTQTGQPPTAHICRECFSSLENSRSSGPPKYALANNLWIGPVPWELQTLTVPEQLLVAQLYPRAFVFKLYNQKAGYRPREDELQSGLRGTVSTYELDLVGASDMLTGNLLPRPLRVLSNVVSVTYIGRGKLPKAWLRRMFTVRRLVVLAAIQWLCAHNPKYYAHITIDPAQLAALPEDDVPDEIMSVVRQEENVDVLDEETQGYDPTQYADEHVHSSAGEHFALYVLSTATEIKSAATTVEEDEDMHVPPTTSDDADVVPLTVSGAVDCDLSKVTASELMQWGLANLAHTGGEPAYAVRHSRMPVSDFPPRRSDSGEEHENVPNFFERAFPCLYPYGCGGIEAPRRVALSMPEQVRWSLQYHDRRFRVHESFPFVAFGIIQRRQALTAARIQMNRKDFERHGRLLGQILVKDLKEAQEQEERHEQITNPIIRLLRKHVHAAAGRVTGSDQSRTALRSQIWSTVLMKGPPYIWLTINPSDVHDPLVQVFAGENIDLDGFLKTAGPDVHARARNVAKDPYAAAKFFHFIIKLVLEILFGVEVTDQQVKSHEGVLGYVSAYFGTVESQNRGTLHLHMLLWLKHAPSATEIRQLLHSEAFREKLRAFIHANIRAYVPGLESKESVQEIPNDKDAAYSRPPNPDSANFDMELEAAERKIARVAQIHTCKRGRCLLYDKTGTLFCKRHAPFLLALLDFVKENGEWGPKRMYAYINAYCPSILHCVRCNNDMKFLTNGSDTKNITFYVTTYGTKKQGRDYNQSALLAEGFAYHMQHPNPAYIDSLRDQNRLLLFRLLNTINREQTLAAVMIMSYLMGWGDVYRSHMYTTVYWSSFACLLFKTFPELQGREGAVGAASEDTGAATGEVVEGDDRDPTGEDAPEMVTLEGSRTGAILERSQVTDYICRGDNLQSMSILEFFVGTYEELITRRANQPVAEEGTTNASAPRRGRPRNQRVPYTERHPRVGVAQRVVRSPGHRNLPNIVGRWFPRNDDPDVHEYYCASMLLLLKPWRNIATDLKTIDQTWEQAMDAFLDSLIPAERAHALFMLSGVQYFHDCYQSARDTQQQESGAPNSDDHVGGGVRRRAEDDYEYYAEDELDSLPVPEQSDDGLKALIAPNPFSREEQHARAAIEIGKQHHIFANDASEWSLGTGRRPANATGDDIVHLETWRHQMEADVQRQNTTAIVVTASQESGAATVEVLDTREREDEIDPGGDVSILAAESALEPADVTSLKPDQRRAYDLVCWHLDQTLAGRDPPALRMILYGEGGSGKSKVIQTITEYFKTHGVEYMLVKGAYTGVAASLINGKTLHTLGAMPTQKSKLTAPMSGSAKDRLQPFWERKQYLIIDEYSMLSKTFLAMLSRNIGIAKYGSATYRNESFGGVNILLCGDLHQFPPVACQDTEYLFVPTEGTRSLPPGQVDTKALGRRIYEEFQDVVILQEQMRITDPVWRRLLTALRYGRMEEEHLQVLESLVLDKMAAESPLAVSFQNAPWSEAALVTPRHAVRRQWNKLAARKWCQLSGNQLFICPAEDRIGQRALTLAEKYALAKRMNNSLDKQKKALPWEVELAKGMKILVTDNVETDLDVTNGARGEIVDIILHPDEPQVPNESVIHLQYMPIYLLVQMTRTRTRQLEGLDDKVIPVEPAQCTMRITLAHPTIRGKHVTRSVRRRQFPVTSAYAFTDYRSQGQTIPYVVVDIAAPPTGGLTLFNLYVALSRSSGRETIRLLRGFDPKMFMKGHDAALLLEDERLDRLNAATKARWLQMTTPT</sequence>
<dbReference type="EMBL" id="JANHOG010001374">
    <property type="protein sequence ID" value="KAJ3538129.1"/>
    <property type="molecule type" value="Genomic_DNA"/>
</dbReference>
<dbReference type="Proteomes" id="UP001148662">
    <property type="component" value="Unassembled WGS sequence"/>
</dbReference>
<evidence type="ECO:0000313" key="1">
    <source>
        <dbReference type="EMBL" id="KAJ3538129.1"/>
    </source>
</evidence>
<protein>
    <submittedName>
        <fullName evidence="1">Uncharacterized protein</fullName>
    </submittedName>
</protein>
<comment type="caution">
    <text evidence="1">The sequence shown here is derived from an EMBL/GenBank/DDBJ whole genome shotgun (WGS) entry which is preliminary data.</text>
</comment>
<accession>A0ACC1SEM4</accession>
<organism evidence="1 2">
    <name type="scientific">Phlebia brevispora</name>
    <dbReference type="NCBI Taxonomy" id="194682"/>
    <lineage>
        <taxon>Eukaryota</taxon>
        <taxon>Fungi</taxon>
        <taxon>Dikarya</taxon>
        <taxon>Basidiomycota</taxon>
        <taxon>Agaricomycotina</taxon>
        <taxon>Agaricomycetes</taxon>
        <taxon>Polyporales</taxon>
        <taxon>Meruliaceae</taxon>
        <taxon>Phlebia</taxon>
    </lineage>
</organism>
<evidence type="ECO:0000313" key="2">
    <source>
        <dbReference type="Proteomes" id="UP001148662"/>
    </source>
</evidence>